<protein>
    <submittedName>
        <fullName evidence="3">Uncharacterized protein</fullName>
    </submittedName>
</protein>
<accession>A0A8H3ZBG3</accession>
<feature type="compositionally biased region" description="Polar residues" evidence="1">
    <location>
        <begin position="482"/>
        <end position="494"/>
    </location>
</feature>
<dbReference type="AlphaFoldDB" id="A0A8H3ZBG3"/>
<reference evidence="3 5" key="1">
    <citation type="submission" date="2018-12" db="EMBL/GenBank/DDBJ databases">
        <title>Venturia inaequalis Genome Resource.</title>
        <authorList>
            <person name="Lichtner F.J."/>
        </authorList>
    </citation>
    <scope>NUCLEOTIDE SEQUENCE [LARGE SCALE GENOMIC DNA]</scope>
    <source>
        <strain evidence="3 5">120213</strain>
        <strain evidence="4 6">DMI_063113</strain>
    </source>
</reference>
<keyword evidence="6" id="KW-1185">Reference proteome</keyword>
<feature type="region of interest" description="Disordered" evidence="1">
    <location>
        <begin position="424"/>
        <end position="447"/>
    </location>
</feature>
<dbReference type="EMBL" id="WNWR01000199">
    <property type="protein sequence ID" value="KAE9989208.1"/>
    <property type="molecule type" value="Genomic_DNA"/>
</dbReference>
<feature type="compositionally biased region" description="Low complexity" evidence="1">
    <location>
        <begin position="595"/>
        <end position="607"/>
    </location>
</feature>
<feature type="compositionally biased region" description="Basic and acidic residues" evidence="1">
    <location>
        <begin position="558"/>
        <end position="573"/>
    </location>
</feature>
<feature type="transmembrane region" description="Helical" evidence="2">
    <location>
        <begin position="75"/>
        <end position="97"/>
    </location>
</feature>
<keyword evidence="2" id="KW-0812">Transmembrane</keyword>
<evidence type="ECO:0000313" key="4">
    <source>
        <dbReference type="EMBL" id="KAE9989208.1"/>
    </source>
</evidence>
<feature type="transmembrane region" description="Helical" evidence="2">
    <location>
        <begin position="289"/>
        <end position="308"/>
    </location>
</feature>
<evidence type="ECO:0000313" key="6">
    <source>
        <dbReference type="Proteomes" id="UP000490939"/>
    </source>
</evidence>
<evidence type="ECO:0000256" key="2">
    <source>
        <dbReference type="SAM" id="Phobius"/>
    </source>
</evidence>
<organism evidence="3 5">
    <name type="scientific">Venturia inaequalis</name>
    <name type="common">Apple scab fungus</name>
    <dbReference type="NCBI Taxonomy" id="5025"/>
    <lineage>
        <taxon>Eukaryota</taxon>
        <taxon>Fungi</taxon>
        <taxon>Dikarya</taxon>
        <taxon>Ascomycota</taxon>
        <taxon>Pezizomycotina</taxon>
        <taxon>Dothideomycetes</taxon>
        <taxon>Pleosporomycetidae</taxon>
        <taxon>Venturiales</taxon>
        <taxon>Venturiaceae</taxon>
        <taxon>Venturia</taxon>
    </lineage>
</organism>
<feature type="transmembrane region" description="Helical" evidence="2">
    <location>
        <begin position="328"/>
        <end position="350"/>
    </location>
</feature>
<keyword evidence="2" id="KW-0472">Membrane</keyword>
<evidence type="ECO:0000313" key="3">
    <source>
        <dbReference type="EMBL" id="KAE9987252.1"/>
    </source>
</evidence>
<feature type="transmembrane region" description="Helical" evidence="2">
    <location>
        <begin position="139"/>
        <end position="159"/>
    </location>
</feature>
<feature type="transmembrane region" description="Helical" evidence="2">
    <location>
        <begin position="109"/>
        <end position="127"/>
    </location>
</feature>
<feature type="region of interest" description="Disordered" evidence="1">
    <location>
        <begin position="527"/>
        <end position="607"/>
    </location>
</feature>
<feature type="region of interest" description="Disordered" evidence="1">
    <location>
        <begin position="356"/>
        <end position="377"/>
    </location>
</feature>
<proteinExistence type="predicted"/>
<dbReference type="Proteomes" id="UP000447873">
    <property type="component" value="Unassembled WGS sequence"/>
</dbReference>
<sequence length="607" mass="65840">MPGLPSALLLDNLATPNAFTPLFARAVNATSTSQALQVVCAFPVSGQYGPGSRVLYYVLVAACVVGRKSKLLMNACLAAALLFPAVAAIHGIVLAALHVDGGVDMDIFGAFQFCSIGILAAPVMARMSKTYFYNAGRNIIFLWTGLVLAGLLSLTVEFYRVTSSSCNKDDNGNPISNKAQDFPYDSSPTCGLTCSTTDGPFSRLRGGSVNNVYVIPVPSRLTFGEATIMAAACCIPAILSLISMRNKILYFNWRKRSGKRPEKNEKERIKGTKATIGSMKNVNSTLRLVLGRVEIVVFGGLVLAILVIGERNFFSKQVSYESEPMYAIGQWAPIVGTCLAVIGSLGLLLVKEKPGDEEENANSPRRHSHCSHCDHGHAQERRPTFELHTDDINDPQASGEPQGIDDYVQKHTNEHREFETSSAIDWNDDATFKAADGPATDYPELPGEQFKRDLSKVKEHWSNRHQRRSTEGEMSPVMHHASTFSGSPSRTSANAMERWPSMPGPSSPEMLQRKSTLEVPPVAHLGHMRTRSDSSGAGKRPGLGIDANPGPSSPSLETPKRKNTLEVPLEHHVIRTRTNSSGSHALPYFREQSGLKDSGSGSDSDKG</sequence>
<dbReference type="EMBL" id="WNWS01000020">
    <property type="protein sequence ID" value="KAE9987252.1"/>
    <property type="molecule type" value="Genomic_DNA"/>
</dbReference>
<keyword evidence="2" id="KW-1133">Transmembrane helix</keyword>
<gene>
    <name evidence="4" type="ORF">EG327_002978</name>
    <name evidence="3" type="ORF">EG328_003385</name>
</gene>
<feature type="region of interest" description="Disordered" evidence="1">
    <location>
        <begin position="460"/>
        <end position="513"/>
    </location>
</feature>
<feature type="transmembrane region" description="Helical" evidence="2">
    <location>
        <begin position="226"/>
        <end position="244"/>
    </location>
</feature>
<dbReference type="Proteomes" id="UP000490939">
    <property type="component" value="Unassembled WGS sequence"/>
</dbReference>
<evidence type="ECO:0000313" key="5">
    <source>
        <dbReference type="Proteomes" id="UP000447873"/>
    </source>
</evidence>
<name>A0A8H3ZBG3_VENIN</name>
<evidence type="ECO:0000256" key="1">
    <source>
        <dbReference type="SAM" id="MobiDB-lite"/>
    </source>
</evidence>
<dbReference type="OrthoDB" id="3021074at2759"/>
<comment type="caution">
    <text evidence="3">The sequence shown here is derived from an EMBL/GenBank/DDBJ whole genome shotgun (WGS) entry which is preliminary data.</text>
</comment>